<sequence>MLLRKMLEPADLPRSSFDPLSTDWDGTLEFFIYLLVSSPRRLAFLPRHQREHKAQSSPDGSVVKRGITEELTANYYVWEVRRAKEACWSGFVSSTGNQDPWGLVYKLTMGKSRQAQVVAGLRVDGLATDDAARVVLRFTVLDDEPCHRH</sequence>
<reference evidence="1" key="1">
    <citation type="submission" date="2020-11" db="EMBL/GenBank/DDBJ databases">
        <authorList>
            <person name="Tran Van P."/>
        </authorList>
    </citation>
    <scope>NUCLEOTIDE SEQUENCE</scope>
</reference>
<accession>A0A7R9D5G5</accession>
<evidence type="ECO:0000313" key="1">
    <source>
        <dbReference type="EMBL" id="CAD7408483.1"/>
    </source>
</evidence>
<gene>
    <name evidence="1" type="ORF">TCEB3V08_LOCUS9547</name>
</gene>
<organism evidence="1">
    <name type="scientific">Timema cristinae</name>
    <name type="common">Walking stick</name>
    <dbReference type="NCBI Taxonomy" id="61476"/>
    <lineage>
        <taxon>Eukaryota</taxon>
        <taxon>Metazoa</taxon>
        <taxon>Ecdysozoa</taxon>
        <taxon>Arthropoda</taxon>
        <taxon>Hexapoda</taxon>
        <taxon>Insecta</taxon>
        <taxon>Pterygota</taxon>
        <taxon>Neoptera</taxon>
        <taxon>Polyneoptera</taxon>
        <taxon>Phasmatodea</taxon>
        <taxon>Timematodea</taxon>
        <taxon>Timematoidea</taxon>
        <taxon>Timematidae</taxon>
        <taxon>Timema</taxon>
    </lineage>
</organism>
<protein>
    <submittedName>
        <fullName evidence="1">Uncharacterized protein</fullName>
    </submittedName>
</protein>
<dbReference type="AlphaFoldDB" id="A0A7R9D5G5"/>
<dbReference type="EMBL" id="OC320621">
    <property type="protein sequence ID" value="CAD7408483.1"/>
    <property type="molecule type" value="Genomic_DNA"/>
</dbReference>
<name>A0A7R9D5G5_TIMCR</name>
<proteinExistence type="predicted"/>